<proteinExistence type="predicted"/>
<dbReference type="EMBL" id="QXFY01004644">
    <property type="protein sequence ID" value="KAE9276195.1"/>
    <property type="molecule type" value="Genomic_DNA"/>
</dbReference>
<name>A0A6G0Q9C4_9STRA</name>
<gene>
    <name evidence="2" type="ORF">PF008_g29152</name>
</gene>
<protein>
    <recommendedName>
        <fullName evidence="4">Secreted protein</fullName>
    </recommendedName>
</protein>
<sequence>MCWSTRAIVVCCLYTCAWPRQKKMQVTEIGYGLILLQYNNHHQNRGGVLCQIQYIAHINSSTHNKILLYYRTIDIHLQGSSHLHSIVNSTC</sequence>
<accession>A0A6G0Q9C4</accession>
<feature type="signal peptide" evidence="1">
    <location>
        <begin position="1"/>
        <end position="19"/>
    </location>
</feature>
<comment type="caution">
    <text evidence="2">The sequence shown here is derived from an EMBL/GenBank/DDBJ whole genome shotgun (WGS) entry which is preliminary data.</text>
</comment>
<organism evidence="2 3">
    <name type="scientific">Phytophthora fragariae</name>
    <dbReference type="NCBI Taxonomy" id="53985"/>
    <lineage>
        <taxon>Eukaryota</taxon>
        <taxon>Sar</taxon>
        <taxon>Stramenopiles</taxon>
        <taxon>Oomycota</taxon>
        <taxon>Peronosporomycetes</taxon>
        <taxon>Peronosporales</taxon>
        <taxon>Peronosporaceae</taxon>
        <taxon>Phytophthora</taxon>
    </lineage>
</organism>
<evidence type="ECO:0008006" key="4">
    <source>
        <dbReference type="Google" id="ProtNLM"/>
    </source>
</evidence>
<evidence type="ECO:0000313" key="2">
    <source>
        <dbReference type="EMBL" id="KAE9276195.1"/>
    </source>
</evidence>
<dbReference type="AlphaFoldDB" id="A0A6G0Q9C4"/>
<evidence type="ECO:0000313" key="3">
    <source>
        <dbReference type="Proteomes" id="UP000486351"/>
    </source>
</evidence>
<keyword evidence="1" id="KW-0732">Signal</keyword>
<feature type="chain" id="PRO_5026213188" description="Secreted protein" evidence="1">
    <location>
        <begin position="20"/>
        <end position="91"/>
    </location>
</feature>
<dbReference type="Proteomes" id="UP000486351">
    <property type="component" value="Unassembled WGS sequence"/>
</dbReference>
<reference evidence="2 3" key="1">
    <citation type="submission" date="2018-09" db="EMBL/GenBank/DDBJ databases">
        <title>Genomic investigation of the strawberry pathogen Phytophthora fragariae indicates pathogenicity is determined by transcriptional variation in three key races.</title>
        <authorList>
            <person name="Adams T.M."/>
            <person name="Armitage A.D."/>
            <person name="Sobczyk M.K."/>
            <person name="Bates H.J."/>
            <person name="Dunwell J.M."/>
            <person name="Nellist C.F."/>
            <person name="Harrison R.J."/>
        </authorList>
    </citation>
    <scope>NUCLEOTIDE SEQUENCE [LARGE SCALE GENOMIC DNA]</scope>
    <source>
        <strain evidence="2 3">NOV-77</strain>
    </source>
</reference>
<evidence type="ECO:0000256" key="1">
    <source>
        <dbReference type="SAM" id="SignalP"/>
    </source>
</evidence>